<dbReference type="CDD" id="cd03784">
    <property type="entry name" value="GT1_Gtf-like"/>
    <property type="match status" value="1"/>
</dbReference>
<dbReference type="GO" id="GO:0008194">
    <property type="term" value="F:UDP-glycosyltransferase activity"/>
    <property type="evidence" value="ECO:0007669"/>
    <property type="project" value="InterPro"/>
</dbReference>
<dbReference type="FunFam" id="3.40.50.2000:FF:000060">
    <property type="entry name" value="Glycosyltransferase"/>
    <property type="match status" value="1"/>
</dbReference>
<evidence type="ECO:0000256" key="3">
    <source>
        <dbReference type="ARBA" id="ARBA00022676"/>
    </source>
</evidence>
<sequence length="453" mass="50946">MGEQETSLRVLMLPWLAHGHISPFLHLSKKLINRNIFIYFCSTPVNLNTIKKKVDNFSQSIELVELHLPSLPDLPPNQHTTNGLPPHLIPTLHMAYSLSKEKMSNTVKNLKPDVVICDASQPWVEGVVLSLGIPCCFFNTSSAVTVSYFSNLLSGAGVEYPYPEIFVREYEMAAIHAIIAQKDSLSRTRNNDDEGKECLSRESCNVVFVKTFEEIEGKYIKYLGQLSKMKVIPVGPLVEDVVDNDDTDAEILEWLNEKNPCSTVFVSFGSEYFLSNKDMEEIAQGLELSNVNFIWVVRFTAGEKHSLEDVLPKGFKERVRDRGIIVEGWAPQAKILKHSSVGGFVTHCGWNSILESMKLGVAIVATPMQLDQYFNARLVVDLGVGKEVVRDIEGRLQREEVAKVIREVVVENIGENVREKAKELSKCMRDKGDEEIDDVVEELFQVCGKSKQI</sequence>
<evidence type="ECO:0000256" key="5">
    <source>
        <dbReference type="ARBA" id="ARBA00023229"/>
    </source>
</evidence>
<dbReference type="EMBL" id="JF803820">
    <property type="protein sequence ID" value="AFK79036.1"/>
    <property type="molecule type" value="mRNA"/>
</dbReference>
<evidence type="ECO:0000256" key="2">
    <source>
        <dbReference type="ARBA" id="ARBA00009995"/>
    </source>
</evidence>
<dbReference type="Pfam" id="PF26168">
    <property type="entry name" value="Glyco_transf_N"/>
    <property type="match status" value="1"/>
</dbReference>
<evidence type="ECO:0000313" key="7">
    <source>
        <dbReference type="EMBL" id="AFK79036.1"/>
    </source>
</evidence>
<evidence type="ECO:0000256" key="1">
    <source>
        <dbReference type="ARBA" id="ARBA00004721"/>
    </source>
</evidence>
<comment type="similarity">
    <text evidence="2">Belongs to the UDP-glycosyltransferase family.</text>
</comment>
<comment type="pathway">
    <text evidence="1">Secondary metabolite biosynthesis; terpenoid biosynthesis.</text>
</comment>
<dbReference type="UniPathway" id="UPA00213"/>
<proteinExistence type="evidence at transcript level"/>
<keyword evidence="4 7" id="KW-0808">Transferase</keyword>
<name>I3VI30_BUPCH</name>
<dbReference type="PANTHER" id="PTHR48044">
    <property type="entry name" value="GLYCOSYLTRANSFERASE"/>
    <property type="match status" value="1"/>
</dbReference>
<dbReference type="GO" id="GO:0016114">
    <property type="term" value="P:terpenoid biosynthetic process"/>
    <property type="evidence" value="ECO:0007669"/>
    <property type="project" value="UniProtKB-UniPathway"/>
</dbReference>
<dbReference type="GO" id="GO:0016138">
    <property type="term" value="P:glycoside biosynthetic process"/>
    <property type="evidence" value="ECO:0007669"/>
    <property type="project" value="UniProtKB-ARBA"/>
</dbReference>
<evidence type="ECO:0000259" key="6">
    <source>
        <dbReference type="Pfam" id="PF26168"/>
    </source>
</evidence>
<keyword evidence="3" id="KW-0328">Glycosyltransferase</keyword>
<protein>
    <submittedName>
        <fullName evidence="7">Glycosyltransferase UGT4</fullName>
    </submittedName>
</protein>
<dbReference type="InterPro" id="IPR002213">
    <property type="entry name" value="UDP_glucos_trans"/>
</dbReference>
<dbReference type="AlphaFoldDB" id="I3VI30"/>
<dbReference type="InterPro" id="IPR058980">
    <property type="entry name" value="Glyco_transf_N"/>
</dbReference>
<keyword evidence="5" id="KW-0414">Isoprene biosynthesis</keyword>
<feature type="domain" description="Glycosyltransferase N-terminal" evidence="6">
    <location>
        <begin position="8"/>
        <end position="237"/>
    </location>
</feature>
<dbReference type="PANTHER" id="PTHR48044:SF29">
    <property type="entry name" value="GLYCOSYLTRANSFERASE"/>
    <property type="match status" value="1"/>
</dbReference>
<evidence type="ECO:0000256" key="4">
    <source>
        <dbReference type="ARBA" id="ARBA00022679"/>
    </source>
</evidence>
<dbReference type="Gene3D" id="3.40.50.2000">
    <property type="entry name" value="Glycogen Phosphorylase B"/>
    <property type="match status" value="2"/>
</dbReference>
<accession>I3VI30</accession>
<reference evidence="7" key="1">
    <citation type="submission" date="2011-04" db="EMBL/GenBank/DDBJ databases">
        <title>Transcriptome analysis of Bupleurum chinense with focus on genes involved in saikosaponins biosynthesis.</title>
        <authorList>
            <person name="Sui C."/>
            <person name="Zhang J."/>
            <person name="Wei J."/>
            <person name="Chen S."/>
            <person name="Li Y."/>
            <person name="Xu J."/>
            <person name="Jin Y."/>
            <person name="Gao Z."/>
            <person name="Chen H."/>
            <person name="Yang C."/>
            <person name="Zhang Z."/>
        </authorList>
    </citation>
    <scope>NUCLEOTIDE SEQUENCE</scope>
</reference>
<organism evidence="7">
    <name type="scientific">Bupleurum chinense</name>
    <name type="common">Chinese thoroughwax</name>
    <dbReference type="NCBI Taxonomy" id="52451"/>
    <lineage>
        <taxon>Eukaryota</taxon>
        <taxon>Viridiplantae</taxon>
        <taxon>Streptophyta</taxon>
        <taxon>Embryophyta</taxon>
        <taxon>Tracheophyta</taxon>
        <taxon>Spermatophyta</taxon>
        <taxon>Magnoliopsida</taxon>
        <taxon>eudicotyledons</taxon>
        <taxon>Gunneridae</taxon>
        <taxon>Pentapetalae</taxon>
        <taxon>asterids</taxon>
        <taxon>campanulids</taxon>
        <taxon>Apiales</taxon>
        <taxon>Apiaceae</taxon>
        <taxon>Apioideae</taxon>
        <taxon>Bupleureae</taxon>
        <taxon>Bupleurum</taxon>
    </lineage>
</organism>
<dbReference type="Pfam" id="PF00201">
    <property type="entry name" value="UDPGT"/>
    <property type="match status" value="1"/>
</dbReference>
<dbReference type="SUPFAM" id="SSF53756">
    <property type="entry name" value="UDP-Glycosyltransferase/glycogen phosphorylase"/>
    <property type="match status" value="1"/>
</dbReference>